<dbReference type="RefSeq" id="WP_114642839.1">
    <property type="nucleotide sequence ID" value="NZ_JAACIO010000019.1"/>
</dbReference>
<dbReference type="InterPro" id="IPR036737">
    <property type="entry name" value="OmpA-like_sf"/>
</dbReference>
<dbReference type="PANTHER" id="PTHR30329">
    <property type="entry name" value="STATOR ELEMENT OF FLAGELLAR MOTOR COMPLEX"/>
    <property type="match status" value="1"/>
</dbReference>
<evidence type="ECO:0000313" key="8">
    <source>
        <dbReference type="EMBL" id="REI40594.1"/>
    </source>
</evidence>
<dbReference type="PRINTS" id="PR01021">
    <property type="entry name" value="OMPADOMAIN"/>
</dbReference>
<proteinExistence type="predicted"/>
<sequence length="198" mass="21060">MKKILLGFLIVAALSACTGSKEKEMDMPTKVDTLNETVMVNADTLTEIKSELEATQQEADMMAEHMKMVNAFKGTGATVTKVDDGLHLTLPGDSAFKSGKAVLNDSMKAVLDPIAETLTAYPGADAMIKGHTDSSGSEEANQKLSEDRAVAVSKYLIGKGIDSSRIGIVGVGSSEPVDDNDTKEGKMANRRVDLTITY</sequence>
<dbReference type="EMBL" id="QUAJ01000018">
    <property type="protein sequence ID" value="REI40594.1"/>
    <property type="molecule type" value="Genomic_DNA"/>
</dbReference>
<dbReference type="InterPro" id="IPR006690">
    <property type="entry name" value="OMPA-like_CS"/>
</dbReference>
<keyword evidence="3 5" id="KW-0472">Membrane</keyword>
<evidence type="ECO:0000256" key="6">
    <source>
        <dbReference type="SAM" id="SignalP"/>
    </source>
</evidence>
<dbReference type="Gene3D" id="3.30.1330.60">
    <property type="entry name" value="OmpA-like domain"/>
    <property type="match status" value="1"/>
</dbReference>
<comment type="caution">
    <text evidence="8">The sequence shown here is derived from an EMBL/GenBank/DDBJ whole genome shotgun (WGS) entry which is preliminary data.</text>
</comment>
<dbReference type="PROSITE" id="PS51123">
    <property type="entry name" value="OMPA_2"/>
    <property type="match status" value="1"/>
</dbReference>
<evidence type="ECO:0000256" key="5">
    <source>
        <dbReference type="PROSITE-ProRule" id="PRU00473"/>
    </source>
</evidence>
<name>A0ABX9KFL8_9FUSO</name>
<dbReference type="CDD" id="cd07185">
    <property type="entry name" value="OmpA_C-like"/>
    <property type="match status" value="1"/>
</dbReference>
<keyword evidence="2 6" id="KW-0732">Signal</keyword>
<dbReference type="PRINTS" id="PR01023">
    <property type="entry name" value="NAFLGMOTY"/>
</dbReference>
<dbReference type="InterPro" id="IPR012640">
    <property type="entry name" value="Membr_lipoprot_lipid_attach_CS"/>
</dbReference>
<feature type="chain" id="PRO_5045973843" evidence="6">
    <location>
        <begin position="19"/>
        <end position="198"/>
    </location>
</feature>
<evidence type="ECO:0000256" key="2">
    <source>
        <dbReference type="ARBA" id="ARBA00022729"/>
    </source>
</evidence>
<feature type="domain" description="OmpA-like" evidence="7">
    <location>
        <begin position="83"/>
        <end position="198"/>
    </location>
</feature>
<evidence type="ECO:0000313" key="9">
    <source>
        <dbReference type="Proteomes" id="UP000263486"/>
    </source>
</evidence>
<evidence type="ECO:0000256" key="3">
    <source>
        <dbReference type="ARBA" id="ARBA00023136"/>
    </source>
</evidence>
<keyword evidence="4" id="KW-0998">Cell outer membrane</keyword>
<accession>A0ABX9KFL8</accession>
<comment type="subcellular location">
    <subcellularLocation>
        <location evidence="1">Cell outer membrane</location>
    </subcellularLocation>
</comment>
<dbReference type="InterPro" id="IPR050330">
    <property type="entry name" value="Bact_OuterMem_StrucFunc"/>
</dbReference>
<dbReference type="InterPro" id="IPR006664">
    <property type="entry name" value="OMP_bac"/>
</dbReference>
<keyword evidence="9" id="KW-1185">Reference proteome</keyword>
<evidence type="ECO:0000259" key="7">
    <source>
        <dbReference type="PROSITE" id="PS51123"/>
    </source>
</evidence>
<dbReference type="Pfam" id="PF08139">
    <property type="entry name" value="LPAM_1"/>
    <property type="match status" value="1"/>
</dbReference>
<gene>
    <name evidence="8" type="ORF">DYH56_10570</name>
</gene>
<evidence type="ECO:0000256" key="4">
    <source>
        <dbReference type="ARBA" id="ARBA00023237"/>
    </source>
</evidence>
<dbReference type="PROSITE" id="PS51257">
    <property type="entry name" value="PROKAR_LIPOPROTEIN"/>
    <property type="match status" value="1"/>
</dbReference>
<dbReference type="InterPro" id="IPR006665">
    <property type="entry name" value="OmpA-like"/>
</dbReference>
<dbReference type="PROSITE" id="PS01068">
    <property type="entry name" value="OMPA_1"/>
    <property type="match status" value="1"/>
</dbReference>
<protein>
    <submittedName>
        <fullName evidence="8">OmpA family protein</fullName>
    </submittedName>
</protein>
<dbReference type="PANTHER" id="PTHR30329:SF21">
    <property type="entry name" value="LIPOPROTEIN YIAD-RELATED"/>
    <property type="match status" value="1"/>
</dbReference>
<dbReference type="Proteomes" id="UP000263486">
    <property type="component" value="Unassembled WGS sequence"/>
</dbReference>
<feature type="signal peptide" evidence="6">
    <location>
        <begin position="1"/>
        <end position="18"/>
    </location>
</feature>
<dbReference type="Pfam" id="PF00691">
    <property type="entry name" value="OmpA"/>
    <property type="match status" value="1"/>
</dbReference>
<evidence type="ECO:0000256" key="1">
    <source>
        <dbReference type="ARBA" id="ARBA00004442"/>
    </source>
</evidence>
<dbReference type="SUPFAM" id="SSF103088">
    <property type="entry name" value="OmpA-like"/>
    <property type="match status" value="1"/>
</dbReference>
<organism evidence="8 9">
    <name type="scientific">Psychrilyobacter piezotolerans</name>
    <dbReference type="NCBI Taxonomy" id="2293438"/>
    <lineage>
        <taxon>Bacteria</taxon>
        <taxon>Fusobacteriati</taxon>
        <taxon>Fusobacteriota</taxon>
        <taxon>Fusobacteriia</taxon>
        <taxon>Fusobacteriales</taxon>
        <taxon>Fusobacteriaceae</taxon>
        <taxon>Psychrilyobacter</taxon>
    </lineage>
</organism>
<reference evidence="8 9" key="1">
    <citation type="submission" date="2018-08" db="EMBL/GenBank/DDBJ databases">
        <title>Draft genome sequence of Psychrilyobacter sp. strain SD5 isolated from Black Sea water.</title>
        <authorList>
            <person name="Yadav S."/>
            <person name="Villanueva L."/>
            <person name="Damste J.S.S."/>
        </authorList>
    </citation>
    <scope>NUCLEOTIDE SEQUENCE [LARGE SCALE GENOMIC DNA]</scope>
    <source>
        <strain evidence="8 9">SD5</strain>
    </source>
</reference>